<protein>
    <recommendedName>
        <fullName evidence="1">SUF system FeS cluster assembly SufBD core domain-containing protein</fullName>
    </recommendedName>
</protein>
<dbReference type="EMBL" id="CP017037">
    <property type="protein sequence ID" value="AOH39313.1"/>
    <property type="molecule type" value="Genomic_DNA"/>
</dbReference>
<dbReference type="InterPro" id="IPR037284">
    <property type="entry name" value="SUF_FeS_clus_asmbl_SufBD_sf"/>
</dbReference>
<dbReference type="InterPro" id="IPR055346">
    <property type="entry name" value="Fe-S_cluster_assembly_SufBD"/>
</dbReference>
<evidence type="ECO:0000313" key="2">
    <source>
        <dbReference type="EMBL" id="AOH39313.1"/>
    </source>
</evidence>
<dbReference type="PANTHER" id="PTHR43575:SF1">
    <property type="entry name" value="PROTEIN ABCI7, CHLOROPLASTIC"/>
    <property type="match status" value="1"/>
</dbReference>
<dbReference type="SUPFAM" id="SSF101960">
    <property type="entry name" value="Stabilizer of iron transporter SufD"/>
    <property type="match status" value="1"/>
</dbReference>
<gene>
    <name evidence="2" type="ORF">BCB69_04720</name>
</gene>
<reference evidence="3" key="1">
    <citation type="submission" date="2016-08" db="EMBL/GenBank/DDBJ databases">
        <authorList>
            <person name="Holder M.E."/>
            <person name="Ajami N.J."/>
            <person name="Petrosino J.F."/>
        </authorList>
    </citation>
    <scope>NUCLEOTIDE SEQUENCE [LARGE SCALE GENOMIC DNA]</scope>
    <source>
        <strain evidence="3">F0677</strain>
    </source>
</reference>
<proteinExistence type="predicted"/>
<name>A0A1B3WEA3_9FIRM</name>
<dbReference type="STRING" id="39950.BCB69_04720"/>
<feature type="domain" description="SUF system FeS cluster assembly SufBD core" evidence="1">
    <location>
        <begin position="99"/>
        <end position="316"/>
    </location>
</feature>
<dbReference type="RefSeq" id="WP_069177156.1">
    <property type="nucleotide sequence ID" value="NZ_CP017037.1"/>
</dbReference>
<accession>A0A1B3WEA3</accession>
<organism evidence="2 3">
    <name type="scientific">Dialister pneumosintes</name>
    <dbReference type="NCBI Taxonomy" id="39950"/>
    <lineage>
        <taxon>Bacteria</taxon>
        <taxon>Bacillati</taxon>
        <taxon>Bacillota</taxon>
        <taxon>Negativicutes</taxon>
        <taxon>Veillonellales</taxon>
        <taxon>Veillonellaceae</taxon>
        <taxon>Dialister</taxon>
    </lineage>
</organism>
<dbReference type="Pfam" id="PF01458">
    <property type="entry name" value="SUFBD_core"/>
    <property type="match status" value="1"/>
</dbReference>
<dbReference type="AlphaFoldDB" id="A0A1B3WEA3"/>
<evidence type="ECO:0000313" key="3">
    <source>
        <dbReference type="Proteomes" id="UP000094757"/>
    </source>
</evidence>
<sequence length="348" mass="38607">MVKMKINELPRLTYRYVKTNDTSVEIKEAPRCSKAIFSDMTYVSTGGELPSTFKGASDSLLALSQKNGITTICIPDGISASLQIMVQTTEGYPDFRSAFSIYVGEKASLSLVWVWDGNVDNSEIISATYYEVKKQGTLKVSILERNLSNALWLEQRYTLLYAEANAEFASAMLGGEKIIVHSIGDLHGQKSNMTETAVYALKGTQHQDLFYHINHMGKESTSCIDVKGSLSGNAKKVFRGTLDFKRGCSGSVGEECDYVIQLDSTTKNISLPLLLCTEDDVMGNHASSAGQLDANIIYYLMTRGFTWQEARRIMVESLICPLIDKMDEGLRAEVLESIRYNLEAREDA</sequence>
<evidence type="ECO:0000259" key="1">
    <source>
        <dbReference type="Pfam" id="PF01458"/>
    </source>
</evidence>
<dbReference type="PANTHER" id="PTHR43575">
    <property type="entry name" value="PROTEIN ABCI7, CHLOROPLASTIC"/>
    <property type="match status" value="1"/>
</dbReference>
<dbReference type="GO" id="GO:0016226">
    <property type="term" value="P:iron-sulfur cluster assembly"/>
    <property type="evidence" value="ECO:0007669"/>
    <property type="project" value="InterPro"/>
</dbReference>
<dbReference type="Proteomes" id="UP000094757">
    <property type="component" value="Chromosome"/>
</dbReference>
<dbReference type="KEGG" id="dpn:BCB69_04720"/>
<dbReference type="InterPro" id="IPR000825">
    <property type="entry name" value="SUF_FeS_clus_asmbl_SufBD_core"/>
</dbReference>